<dbReference type="Proteomes" id="UP001501697">
    <property type="component" value="Unassembled WGS sequence"/>
</dbReference>
<reference evidence="2" key="1">
    <citation type="journal article" date="2019" name="Int. J. Syst. Evol. Microbiol.">
        <title>The Global Catalogue of Microorganisms (GCM) 10K type strain sequencing project: providing services to taxonomists for standard genome sequencing and annotation.</title>
        <authorList>
            <consortium name="The Broad Institute Genomics Platform"/>
            <consortium name="The Broad Institute Genome Sequencing Center for Infectious Disease"/>
            <person name="Wu L."/>
            <person name="Ma J."/>
        </authorList>
    </citation>
    <scope>NUCLEOTIDE SEQUENCE [LARGE SCALE GENOMIC DNA]</scope>
    <source>
        <strain evidence="2">JCM 16544</strain>
    </source>
</reference>
<evidence type="ECO:0000313" key="2">
    <source>
        <dbReference type="Proteomes" id="UP001501697"/>
    </source>
</evidence>
<dbReference type="RefSeq" id="WP_344737212.1">
    <property type="nucleotide sequence ID" value="NZ_BAAAYU010000004.1"/>
</dbReference>
<accession>A0ABP7AGX1</accession>
<dbReference type="EMBL" id="BAAAYU010000004">
    <property type="protein sequence ID" value="GAA3631793.1"/>
    <property type="molecule type" value="Genomic_DNA"/>
</dbReference>
<name>A0ABP7AGX1_9MICO</name>
<comment type="caution">
    <text evidence="1">The sequence shown here is derived from an EMBL/GenBank/DDBJ whole genome shotgun (WGS) entry which is preliminary data.</text>
</comment>
<organism evidence="1 2">
    <name type="scientific">Microbacterium awajiense</name>
    <dbReference type="NCBI Taxonomy" id="415214"/>
    <lineage>
        <taxon>Bacteria</taxon>
        <taxon>Bacillati</taxon>
        <taxon>Actinomycetota</taxon>
        <taxon>Actinomycetes</taxon>
        <taxon>Micrococcales</taxon>
        <taxon>Microbacteriaceae</taxon>
        <taxon>Microbacterium</taxon>
    </lineage>
</organism>
<sequence>MSDDASSLRIDVLRGEPTDEELAALIAVVGEAYAQEAATAVADDAPTRSAWSVSQRTLRHPLPRELGWRSFPSV</sequence>
<evidence type="ECO:0008006" key="3">
    <source>
        <dbReference type="Google" id="ProtNLM"/>
    </source>
</evidence>
<evidence type="ECO:0000313" key="1">
    <source>
        <dbReference type="EMBL" id="GAA3631793.1"/>
    </source>
</evidence>
<dbReference type="InterPro" id="IPR032716">
    <property type="entry name" value="ACC_epsilon"/>
</dbReference>
<protein>
    <recommendedName>
        <fullName evidence="3">Acyl-CoA carboxylase epsilon subunit-like protein</fullName>
    </recommendedName>
</protein>
<keyword evidence="2" id="KW-1185">Reference proteome</keyword>
<gene>
    <name evidence="1" type="ORF">GCM10022200_13420</name>
</gene>
<proteinExistence type="predicted"/>
<dbReference type="Pfam" id="PF13822">
    <property type="entry name" value="ACC_epsilon"/>
    <property type="match status" value="1"/>
</dbReference>